<evidence type="ECO:0000313" key="2">
    <source>
        <dbReference type="EMBL" id="EFY05836.1"/>
    </source>
</evidence>
<gene>
    <name evidence="2" type="ORF">HMPREF9443_00161</name>
</gene>
<feature type="domain" description="HTH cro/C1-type" evidence="1">
    <location>
        <begin position="19"/>
        <end position="80"/>
    </location>
</feature>
<dbReference type="CDD" id="cd00093">
    <property type="entry name" value="HTH_XRE"/>
    <property type="match status" value="1"/>
</dbReference>
<dbReference type="eggNOG" id="COG1396">
    <property type="taxonomic scope" value="Bacteria"/>
</dbReference>
<dbReference type="OrthoDB" id="2475196at2"/>
<evidence type="ECO:0000259" key="1">
    <source>
        <dbReference type="PROSITE" id="PS50943"/>
    </source>
</evidence>
<name>E8LBF0_9FIRM</name>
<dbReference type="Pfam" id="PF01381">
    <property type="entry name" value="HTH_3"/>
    <property type="match status" value="1"/>
</dbReference>
<proteinExistence type="predicted"/>
<sequence length="136" mass="15372">MYNILSEKELYIMELKTFINSYRTEHNLTMEQFAKSASLSKGYISMLEKGYNPQTGKKIIPSISALNNIAIATGTDLDHLLKIIDDIEVSLDSPAQDLIISNPQEAQLIIGYRNLTTANQKELLAYLDMKLNMQTK</sequence>
<keyword evidence="3" id="KW-1185">Reference proteome</keyword>
<accession>E8LBF0</accession>
<organism evidence="2 3">
    <name type="scientific">Phascolarctobacterium succinatutens YIT 12067</name>
    <dbReference type="NCBI Taxonomy" id="626939"/>
    <lineage>
        <taxon>Bacteria</taxon>
        <taxon>Bacillati</taxon>
        <taxon>Bacillota</taxon>
        <taxon>Negativicutes</taxon>
        <taxon>Acidaminococcales</taxon>
        <taxon>Acidaminococcaceae</taxon>
        <taxon>Phascolarctobacterium</taxon>
    </lineage>
</organism>
<protein>
    <submittedName>
        <fullName evidence="2">DNA-binding helix-turn-helix protein</fullName>
    </submittedName>
</protein>
<dbReference type="SMART" id="SM00530">
    <property type="entry name" value="HTH_XRE"/>
    <property type="match status" value="1"/>
</dbReference>
<dbReference type="AlphaFoldDB" id="E8LBF0"/>
<evidence type="ECO:0000313" key="3">
    <source>
        <dbReference type="Proteomes" id="UP000004923"/>
    </source>
</evidence>
<dbReference type="InterPro" id="IPR001387">
    <property type="entry name" value="Cro/C1-type_HTH"/>
</dbReference>
<comment type="caution">
    <text evidence="2">The sequence shown here is derived from an EMBL/GenBank/DDBJ whole genome shotgun (WGS) entry which is preliminary data.</text>
</comment>
<reference evidence="2 3" key="1">
    <citation type="submission" date="2011-01" db="EMBL/GenBank/DDBJ databases">
        <authorList>
            <person name="Weinstock G."/>
            <person name="Sodergren E."/>
            <person name="Clifton S."/>
            <person name="Fulton L."/>
            <person name="Fulton B."/>
            <person name="Courtney L."/>
            <person name="Fronick C."/>
            <person name="Harrison M."/>
            <person name="Strong C."/>
            <person name="Farmer C."/>
            <person name="Delahaunty K."/>
            <person name="Markovic C."/>
            <person name="Hall O."/>
            <person name="Minx P."/>
            <person name="Tomlinson C."/>
            <person name="Mitreva M."/>
            <person name="Hou S."/>
            <person name="Chen J."/>
            <person name="Wollam A."/>
            <person name="Pepin K.H."/>
            <person name="Johnson M."/>
            <person name="Bhonagiri V."/>
            <person name="Zhang X."/>
            <person name="Suruliraj S."/>
            <person name="Warren W."/>
            <person name="Chinwalla A."/>
            <person name="Mardis E.R."/>
            <person name="Wilson R.K."/>
        </authorList>
    </citation>
    <scope>NUCLEOTIDE SEQUENCE [LARGE SCALE GENOMIC DNA]</scope>
    <source>
        <strain evidence="2 3">YIT 12067</strain>
    </source>
</reference>
<keyword evidence="2" id="KW-0238">DNA-binding</keyword>
<dbReference type="Proteomes" id="UP000004923">
    <property type="component" value="Unassembled WGS sequence"/>
</dbReference>
<dbReference type="GO" id="GO:0003677">
    <property type="term" value="F:DNA binding"/>
    <property type="evidence" value="ECO:0007669"/>
    <property type="project" value="UniProtKB-KW"/>
</dbReference>
<dbReference type="EMBL" id="AEVN01000006">
    <property type="protein sequence ID" value="EFY05836.1"/>
    <property type="molecule type" value="Genomic_DNA"/>
</dbReference>
<dbReference type="Gene3D" id="1.10.260.40">
    <property type="entry name" value="lambda repressor-like DNA-binding domains"/>
    <property type="match status" value="1"/>
</dbReference>
<dbReference type="SUPFAM" id="SSF47413">
    <property type="entry name" value="lambda repressor-like DNA-binding domains"/>
    <property type="match status" value="1"/>
</dbReference>
<dbReference type="HOGENOM" id="CLU_1873476_0_0_9"/>
<dbReference type="InterPro" id="IPR010982">
    <property type="entry name" value="Lambda_DNA-bd_dom_sf"/>
</dbReference>
<dbReference type="PROSITE" id="PS50943">
    <property type="entry name" value="HTH_CROC1"/>
    <property type="match status" value="1"/>
</dbReference>